<evidence type="ECO:0000313" key="2">
    <source>
        <dbReference type="Proteomes" id="UP000198211"/>
    </source>
</evidence>
<dbReference type="Proteomes" id="UP000198211">
    <property type="component" value="Unassembled WGS sequence"/>
</dbReference>
<dbReference type="Pfam" id="PF14223">
    <property type="entry name" value="Retrotran_gag_2"/>
    <property type="match status" value="1"/>
</dbReference>
<name>A0A225WGP5_9STRA</name>
<gene>
    <name evidence="1" type="ORF">PHMEG_00010060</name>
</gene>
<accession>A0A225WGP5</accession>
<protein>
    <submittedName>
        <fullName evidence="1">Polyprotein</fullName>
    </submittedName>
</protein>
<comment type="caution">
    <text evidence="1">The sequence shown here is derived from an EMBL/GenBank/DDBJ whole genome shotgun (WGS) entry which is preliminary data.</text>
</comment>
<dbReference type="EMBL" id="NBNE01000980">
    <property type="protein sequence ID" value="OWZ16187.1"/>
    <property type="molecule type" value="Genomic_DNA"/>
</dbReference>
<evidence type="ECO:0000313" key="1">
    <source>
        <dbReference type="EMBL" id="OWZ16187.1"/>
    </source>
</evidence>
<proteinExistence type="predicted"/>
<keyword evidence="2" id="KW-1185">Reference proteome</keyword>
<dbReference type="OrthoDB" id="165998at2759"/>
<sequence>MSYHKFDELTVGLQTFGEPLDDSRQLVILLSSLPAEYELIVSIVENSKDVTLIEEKEHLLKEYERQKKRSLRNVH</sequence>
<organism evidence="1 2">
    <name type="scientific">Phytophthora megakarya</name>
    <dbReference type="NCBI Taxonomy" id="4795"/>
    <lineage>
        <taxon>Eukaryota</taxon>
        <taxon>Sar</taxon>
        <taxon>Stramenopiles</taxon>
        <taxon>Oomycota</taxon>
        <taxon>Peronosporomycetes</taxon>
        <taxon>Peronosporales</taxon>
        <taxon>Peronosporaceae</taxon>
        <taxon>Phytophthora</taxon>
    </lineage>
</organism>
<dbReference type="AlphaFoldDB" id="A0A225WGP5"/>
<reference evidence="2" key="1">
    <citation type="submission" date="2017-03" db="EMBL/GenBank/DDBJ databases">
        <title>Phytopthora megakarya and P. palmivora, two closely related causual agents of cacao black pod achieved similar genome size and gene model numbers by different mechanisms.</title>
        <authorList>
            <person name="Ali S."/>
            <person name="Shao J."/>
            <person name="Larry D.J."/>
            <person name="Kronmiller B."/>
            <person name="Shen D."/>
            <person name="Strem M.D."/>
            <person name="Melnick R.L."/>
            <person name="Guiltinan M.J."/>
            <person name="Tyler B.M."/>
            <person name="Meinhardt L.W."/>
            <person name="Bailey B.A."/>
        </authorList>
    </citation>
    <scope>NUCLEOTIDE SEQUENCE [LARGE SCALE GENOMIC DNA]</scope>
    <source>
        <strain evidence="2">zdho120</strain>
    </source>
</reference>